<keyword evidence="2" id="KW-1185">Reference proteome</keyword>
<name>A0ABR2LYK7_9ASPA</name>
<evidence type="ECO:0008006" key="3">
    <source>
        <dbReference type="Google" id="ProtNLM"/>
    </source>
</evidence>
<protein>
    <recommendedName>
        <fullName evidence="3">Protein FAR1-RELATED SEQUENCE</fullName>
    </recommendedName>
</protein>
<sequence>MSSPPSGGLELSPHCTVRSGGVVGPAATFWRTEIESANCWLLDDGKFHVTEFEVEHNHELVGKNQETQIESSVGFGAAVKTVSEVGARVVNSLRGVSTKGRLSDYELAAQLYYKSCYQPSSADRQHFCSSALSAVGLPQILFCSSNCWSDFAVRRLLLLLSLSPPSLLVVTSSPLVAVDSQSARQSGAPNRWLLTSSPSSARCHATRSPGSSLPARYDLAAILSYLALCRRSLAAFRF</sequence>
<evidence type="ECO:0000313" key="1">
    <source>
        <dbReference type="EMBL" id="KAK8955284.1"/>
    </source>
</evidence>
<evidence type="ECO:0000313" key="2">
    <source>
        <dbReference type="Proteomes" id="UP001412067"/>
    </source>
</evidence>
<proteinExistence type="predicted"/>
<accession>A0ABR2LYK7</accession>
<comment type="caution">
    <text evidence="1">The sequence shown here is derived from an EMBL/GenBank/DDBJ whole genome shotgun (WGS) entry which is preliminary data.</text>
</comment>
<organism evidence="1 2">
    <name type="scientific">Platanthera guangdongensis</name>
    <dbReference type="NCBI Taxonomy" id="2320717"/>
    <lineage>
        <taxon>Eukaryota</taxon>
        <taxon>Viridiplantae</taxon>
        <taxon>Streptophyta</taxon>
        <taxon>Embryophyta</taxon>
        <taxon>Tracheophyta</taxon>
        <taxon>Spermatophyta</taxon>
        <taxon>Magnoliopsida</taxon>
        <taxon>Liliopsida</taxon>
        <taxon>Asparagales</taxon>
        <taxon>Orchidaceae</taxon>
        <taxon>Orchidoideae</taxon>
        <taxon>Orchideae</taxon>
        <taxon>Orchidinae</taxon>
        <taxon>Platanthera</taxon>
    </lineage>
</organism>
<dbReference type="Proteomes" id="UP001412067">
    <property type="component" value="Unassembled WGS sequence"/>
</dbReference>
<gene>
    <name evidence="1" type="ORF">KSP40_PGU001372</name>
</gene>
<reference evidence="1 2" key="1">
    <citation type="journal article" date="2022" name="Nat. Plants">
        <title>Genomes of leafy and leafless Platanthera orchids illuminate the evolution of mycoheterotrophy.</title>
        <authorList>
            <person name="Li M.H."/>
            <person name="Liu K.W."/>
            <person name="Li Z."/>
            <person name="Lu H.C."/>
            <person name="Ye Q.L."/>
            <person name="Zhang D."/>
            <person name="Wang J.Y."/>
            <person name="Li Y.F."/>
            <person name="Zhong Z.M."/>
            <person name="Liu X."/>
            <person name="Yu X."/>
            <person name="Liu D.K."/>
            <person name="Tu X.D."/>
            <person name="Liu B."/>
            <person name="Hao Y."/>
            <person name="Liao X.Y."/>
            <person name="Jiang Y.T."/>
            <person name="Sun W.H."/>
            <person name="Chen J."/>
            <person name="Chen Y.Q."/>
            <person name="Ai Y."/>
            <person name="Zhai J.W."/>
            <person name="Wu S.S."/>
            <person name="Zhou Z."/>
            <person name="Hsiao Y.Y."/>
            <person name="Wu W.L."/>
            <person name="Chen Y.Y."/>
            <person name="Lin Y.F."/>
            <person name="Hsu J.L."/>
            <person name="Li C.Y."/>
            <person name="Wang Z.W."/>
            <person name="Zhao X."/>
            <person name="Zhong W.Y."/>
            <person name="Ma X.K."/>
            <person name="Ma L."/>
            <person name="Huang J."/>
            <person name="Chen G.Z."/>
            <person name="Huang M.Z."/>
            <person name="Huang L."/>
            <person name="Peng D.H."/>
            <person name="Luo Y.B."/>
            <person name="Zou S.Q."/>
            <person name="Chen S.P."/>
            <person name="Lan S."/>
            <person name="Tsai W.C."/>
            <person name="Van de Peer Y."/>
            <person name="Liu Z.J."/>
        </authorList>
    </citation>
    <scope>NUCLEOTIDE SEQUENCE [LARGE SCALE GENOMIC DNA]</scope>
    <source>
        <strain evidence="1">Lor288</strain>
    </source>
</reference>
<dbReference type="EMBL" id="JBBWWR010000013">
    <property type="protein sequence ID" value="KAK8955284.1"/>
    <property type="molecule type" value="Genomic_DNA"/>
</dbReference>